<dbReference type="InterPro" id="IPR036388">
    <property type="entry name" value="WH-like_DNA-bd_sf"/>
</dbReference>
<reference evidence="7 8" key="1">
    <citation type="submission" date="2018-11" db="EMBL/GenBank/DDBJ databases">
        <title>Genome squencing of methanotrophic bacteria isolated from alkaline groundwater in Korea.</title>
        <authorList>
            <person name="Nguyen L.N."/>
        </authorList>
    </citation>
    <scope>NUCLEOTIDE SEQUENCE [LARGE SCALE GENOMIC DNA]</scope>
    <source>
        <strain evidence="7 8">GW6</strain>
    </source>
</reference>
<feature type="compositionally biased region" description="Basic and acidic residues" evidence="5">
    <location>
        <begin position="190"/>
        <end position="210"/>
    </location>
</feature>
<evidence type="ECO:0000256" key="5">
    <source>
        <dbReference type="SAM" id="MobiDB-lite"/>
    </source>
</evidence>
<sequence length="210" mass="23032">MSLSRTLNIAANAPLRAMLVEQFAALGRYALRDGQLGPPGEDWPDAAIMDESHCDPKALADARARGCRTRVVLIADEPKSPPLGVDAVVTRPIRFAELVALIDSAPAWTAVGPYRFEAGELRAPSGARLKLTEKETAILARLARAHGATVSRAALLRDVWGYGPNMSTRTLETHIHRLRRKLEPSPEQPRWLKTERDGYRLAANEKDPAS</sequence>
<accession>A0A3G8M1B2</accession>
<name>A0A3G8M1B2_9HYPH</name>
<dbReference type="Proteomes" id="UP000273982">
    <property type="component" value="Chromosome"/>
</dbReference>
<keyword evidence="3 4" id="KW-0238">DNA-binding</keyword>
<dbReference type="PANTHER" id="PTHR48111:SF40">
    <property type="entry name" value="PHOSPHATE REGULON TRANSCRIPTIONAL REGULATORY PROTEIN PHOB"/>
    <property type="match status" value="1"/>
</dbReference>
<evidence type="ECO:0000256" key="3">
    <source>
        <dbReference type="ARBA" id="ARBA00023125"/>
    </source>
</evidence>
<protein>
    <submittedName>
        <fullName evidence="7">Winged helix family transcriptional regulator</fullName>
    </submittedName>
</protein>
<dbReference type="GO" id="GO:0032993">
    <property type="term" value="C:protein-DNA complex"/>
    <property type="evidence" value="ECO:0007669"/>
    <property type="project" value="TreeGrafter"/>
</dbReference>
<dbReference type="GO" id="GO:0006355">
    <property type="term" value="P:regulation of DNA-templated transcription"/>
    <property type="evidence" value="ECO:0007669"/>
    <property type="project" value="InterPro"/>
</dbReference>
<evidence type="ECO:0000313" key="7">
    <source>
        <dbReference type="EMBL" id="AZG75701.1"/>
    </source>
</evidence>
<evidence type="ECO:0000259" key="6">
    <source>
        <dbReference type="PROSITE" id="PS51755"/>
    </source>
</evidence>
<evidence type="ECO:0000313" key="8">
    <source>
        <dbReference type="Proteomes" id="UP000273982"/>
    </source>
</evidence>
<gene>
    <name evidence="7" type="ORF">EHO51_02510</name>
</gene>
<dbReference type="PANTHER" id="PTHR48111">
    <property type="entry name" value="REGULATOR OF RPOS"/>
    <property type="match status" value="1"/>
</dbReference>
<evidence type="ECO:0000256" key="1">
    <source>
        <dbReference type="ARBA" id="ARBA00022553"/>
    </source>
</evidence>
<organism evidence="7 8">
    <name type="scientific">Methylocystis rosea</name>
    <dbReference type="NCBI Taxonomy" id="173366"/>
    <lineage>
        <taxon>Bacteria</taxon>
        <taxon>Pseudomonadati</taxon>
        <taxon>Pseudomonadota</taxon>
        <taxon>Alphaproteobacteria</taxon>
        <taxon>Hyphomicrobiales</taxon>
        <taxon>Methylocystaceae</taxon>
        <taxon>Methylocystis</taxon>
    </lineage>
</organism>
<dbReference type="GO" id="GO:0000156">
    <property type="term" value="F:phosphorelay response regulator activity"/>
    <property type="evidence" value="ECO:0007669"/>
    <property type="project" value="TreeGrafter"/>
</dbReference>
<dbReference type="EMBL" id="CP034086">
    <property type="protein sequence ID" value="AZG75701.1"/>
    <property type="molecule type" value="Genomic_DNA"/>
</dbReference>
<dbReference type="AlphaFoldDB" id="A0A3G8M1B2"/>
<evidence type="ECO:0000256" key="2">
    <source>
        <dbReference type="ARBA" id="ARBA00023012"/>
    </source>
</evidence>
<dbReference type="PROSITE" id="PS51755">
    <property type="entry name" value="OMPR_PHOB"/>
    <property type="match status" value="1"/>
</dbReference>
<dbReference type="InterPro" id="IPR016032">
    <property type="entry name" value="Sig_transdc_resp-reg_C-effctor"/>
</dbReference>
<dbReference type="GO" id="GO:0005829">
    <property type="term" value="C:cytosol"/>
    <property type="evidence" value="ECO:0007669"/>
    <property type="project" value="TreeGrafter"/>
</dbReference>
<dbReference type="Gene3D" id="1.10.10.10">
    <property type="entry name" value="Winged helix-like DNA-binding domain superfamily/Winged helix DNA-binding domain"/>
    <property type="match status" value="1"/>
</dbReference>
<dbReference type="SUPFAM" id="SSF46894">
    <property type="entry name" value="C-terminal effector domain of the bipartite response regulators"/>
    <property type="match status" value="1"/>
</dbReference>
<dbReference type="CDD" id="cd00383">
    <property type="entry name" value="trans_reg_C"/>
    <property type="match status" value="1"/>
</dbReference>
<dbReference type="InterPro" id="IPR001867">
    <property type="entry name" value="OmpR/PhoB-type_DNA-bd"/>
</dbReference>
<feature type="region of interest" description="Disordered" evidence="5">
    <location>
        <begin position="182"/>
        <end position="210"/>
    </location>
</feature>
<evidence type="ECO:0000256" key="4">
    <source>
        <dbReference type="PROSITE-ProRule" id="PRU01091"/>
    </source>
</evidence>
<dbReference type="InterPro" id="IPR039420">
    <property type="entry name" value="WalR-like"/>
</dbReference>
<dbReference type="KEGG" id="mros:EHO51_02510"/>
<dbReference type="SMART" id="SM00862">
    <property type="entry name" value="Trans_reg_C"/>
    <property type="match status" value="1"/>
</dbReference>
<feature type="domain" description="OmpR/PhoB-type" evidence="6">
    <location>
        <begin position="106"/>
        <end position="203"/>
    </location>
</feature>
<feature type="DNA-binding region" description="OmpR/PhoB-type" evidence="4">
    <location>
        <begin position="106"/>
        <end position="203"/>
    </location>
</feature>
<keyword evidence="2" id="KW-0902">Two-component regulatory system</keyword>
<dbReference type="Pfam" id="PF00486">
    <property type="entry name" value="Trans_reg_C"/>
    <property type="match status" value="1"/>
</dbReference>
<proteinExistence type="predicted"/>
<keyword evidence="1" id="KW-0597">Phosphoprotein</keyword>
<dbReference type="GO" id="GO:0000976">
    <property type="term" value="F:transcription cis-regulatory region binding"/>
    <property type="evidence" value="ECO:0007669"/>
    <property type="project" value="TreeGrafter"/>
</dbReference>
<dbReference type="RefSeq" id="WP_124737565.1">
    <property type="nucleotide sequence ID" value="NZ_CP034086.1"/>
</dbReference>